<dbReference type="EMBL" id="WTPW01000433">
    <property type="protein sequence ID" value="KAF0511812.1"/>
    <property type="molecule type" value="Genomic_DNA"/>
</dbReference>
<dbReference type="Proteomes" id="UP000439903">
    <property type="component" value="Unassembled WGS sequence"/>
</dbReference>
<comment type="caution">
    <text evidence="1">The sequence shown here is derived from an EMBL/GenBank/DDBJ whole genome shotgun (WGS) entry which is preliminary data.</text>
</comment>
<evidence type="ECO:0000313" key="2">
    <source>
        <dbReference type="Proteomes" id="UP000439903"/>
    </source>
</evidence>
<dbReference type="AlphaFoldDB" id="A0A8H4ALZ6"/>
<reference evidence="1 2" key="1">
    <citation type="journal article" date="2019" name="Environ. Microbiol.">
        <title>At the nexus of three kingdoms: the genome of the mycorrhizal fungus Gigaspora margarita provides insights into plant, endobacterial and fungal interactions.</title>
        <authorList>
            <person name="Venice F."/>
            <person name="Ghignone S."/>
            <person name="Salvioli di Fossalunga A."/>
            <person name="Amselem J."/>
            <person name="Novero M."/>
            <person name="Xianan X."/>
            <person name="Sedzielewska Toro K."/>
            <person name="Morin E."/>
            <person name="Lipzen A."/>
            <person name="Grigoriev I.V."/>
            <person name="Henrissat B."/>
            <person name="Martin F.M."/>
            <person name="Bonfante P."/>
        </authorList>
    </citation>
    <scope>NUCLEOTIDE SEQUENCE [LARGE SCALE GENOMIC DNA]</scope>
    <source>
        <strain evidence="1 2">BEG34</strain>
    </source>
</reference>
<proteinExistence type="predicted"/>
<name>A0A8H4ALZ6_GIGMA</name>
<keyword evidence="2" id="KW-1185">Reference proteome</keyword>
<sequence>MFMGNMPELMEIILNNLNNEFYSLHSGATLHKLDLNFSDYDINPEIFYSLGRNELFFSRLQDLSLGLISELNTDNVTTLLKILAKNATKISALKLDEFYSEYEPQLHHALICIIKSQEQLRQFSLVGGEEYPTEFHGIISALESQKTSLQEILIENCDSSAEFKVLMNCKNLEILRIKECYNEQILEASLNTLEITGCTISVSNIVQILKKSGTLLQRLSLVTTDEPIQEKSLLLETLKSFCPNIIYLNLTDVEFSTQFFELVDNLQKLQFLTLWDIYEILEDEPEILVMQFAKLLPLTLQYLDLRSSCLSPYIDILLNNCYAPLKYMLIDRLDDEINAKALIEFCIQKKTLNYVGVVKRLSLDDNIKKGMERYVMLIPCERIAISC</sequence>
<accession>A0A8H4ALZ6</accession>
<evidence type="ECO:0000313" key="1">
    <source>
        <dbReference type="EMBL" id="KAF0511812.1"/>
    </source>
</evidence>
<gene>
    <name evidence="1" type="ORF">F8M41_018176</name>
</gene>
<organism evidence="1 2">
    <name type="scientific">Gigaspora margarita</name>
    <dbReference type="NCBI Taxonomy" id="4874"/>
    <lineage>
        <taxon>Eukaryota</taxon>
        <taxon>Fungi</taxon>
        <taxon>Fungi incertae sedis</taxon>
        <taxon>Mucoromycota</taxon>
        <taxon>Glomeromycotina</taxon>
        <taxon>Glomeromycetes</taxon>
        <taxon>Diversisporales</taxon>
        <taxon>Gigasporaceae</taxon>
        <taxon>Gigaspora</taxon>
    </lineage>
</organism>
<dbReference type="SUPFAM" id="SSF52047">
    <property type="entry name" value="RNI-like"/>
    <property type="match status" value="1"/>
</dbReference>
<dbReference type="Gene3D" id="3.80.10.10">
    <property type="entry name" value="Ribonuclease Inhibitor"/>
    <property type="match status" value="1"/>
</dbReference>
<protein>
    <submittedName>
        <fullName evidence="1">Uncharacterized protein</fullName>
    </submittedName>
</protein>
<dbReference type="InterPro" id="IPR032675">
    <property type="entry name" value="LRR_dom_sf"/>
</dbReference>